<dbReference type="NCBIfam" id="TIGR01617">
    <property type="entry name" value="arsC_related"/>
    <property type="match status" value="1"/>
</dbReference>
<comment type="caution">
    <text evidence="2">The sequence shown here is derived from an EMBL/GenBank/DDBJ whole genome shotgun (WGS) entry which is preliminary data.</text>
</comment>
<organism evidence="2 3">
    <name type="scientific">Clostridium subterminale</name>
    <dbReference type="NCBI Taxonomy" id="1550"/>
    <lineage>
        <taxon>Bacteria</taxon>
        <taxon>Bacillati</taxon>
        <taxon>Bacillota</taxon>
        <taxon>Clostridia</taxon>
        <taxon>Eubacteriales</taxon>
        <taxon>Clostridiaceae</taxon>
        <taxon>Clostridium</taxon>
    </lineage>
</organism>
<keyword evidence="3" id="KW-1185">Reference proteome</keyword>
<dbReference type="PANTHER" id="PTHR30041:SF8">
    <property type="entry name" value="PROTEIN YFFB"/>
    <property type="match status" value="1"/>
</dbReference>
<dbReference type="SUPFAM" id="SSF52833">
    <property type="entry name" value="Thioredoxin-like"/>
    <property type="match status" value="1"/>
</dbReference>
<dbReference type="InterPro" id="IPR006504">
    <property type="entry name" value="Tscrpt_reg_Spx/MgsR"/>
</dbReference>
<dbReference type="CDD" id="cd03036">
    <property type="entry name" value="ArsC_like"/>
    <property type="match status" value="1"/>
</dbReference>
<name>A0ABN1KMV8_CLOSU</name>
<evidence type="ECO:0000313" key="2">
    <source>
        <dbReference type="EMBL" id="GAA0771596.1"/>
    </source>
</evidence>
<dbReference type="EMBL" id="BAAACI010000005">
    <property type="protein sequence ID" value="GAA0771596.1"/>
    <property type="molecule type" value="Genomic_DNA"/>
</dbReference>
<dbReference type="Gene3D" id="3.40.30.10">
    <property type="entry name" value="Glutaredoxin"/>
    <property type="match status" value="1"/>
</dbReference>
<accession>A0ABN1KMV8</accession>
<dbReference type="InterPro" id="IPR036249">
    <property type="entry name" value="Thioredoxin-like_sf"/>
</dbReference>
<dbReference type="Proteomes" id="UP001501047">
    <property type="component" value="Unassembled WGS sequence"/>
</dbReference>
<dbReference type="PROSITE" id="PS51353">
    <property type="entry name" value="ARSC"/>
    <property type="match status" value="1"/>
</dbReference>
<dbReference type="Pfam" id="PF03960">
    <property type="entry name" value="ArsC"/>
    <property type="match status" value="1"/>
</dbReference>
<evidence type="ECO:0000256" key="1">
    <source>
        <dbReference type="PROSITE-ProRule" id="PRU01282"/>
    </source>
</evidence>
<dbReference type="RefSeq" id="WP_343825373.1">
    <property type="nucleotide sequence ID" value="NZ_BAAACI010000005.1"/>
</dbReference>
<comment type="similarity">
    <text evidence="1">Belongs to the ArsC family.</text>
</comment>
<gene>
    <name evidence="2" type="ORF">GCM10008908_16130</name>
</gene>
<proteinExistence type="inferred from homology"/>
<evidence type="ECO:0000313" key="3">
    <source>
        <dbReference type="Proteomes" id="UP001501047"/>
    </source>
</evidence>
<dbReference type="PANTHER" id="PTHR30041">
    <property type="entry name" value="ARSENATE REDUCTASE"/>
    <property type="match status" value="1"/>
</dbReference>
<reference evidence="2 3" key="1">
    <citation type="journal article" date="2019" name="Int. J. Syst. Evol. Microbiol.">
        <title>The Global Catalogue of Microorganisms (GCM) 10K type strain sequencing project: providing services to taxonomists for standard genome sequencing and annotation.</title>
        <authorList>
            <consortium name="The Broad Institute Genomics Platform"/>
            <consortium name="The Broad Institute Genome Sequencing Center for Infectious Disease"/>
            <person name="Wu L."/>
            <person name="Ma J."/>
        </authorList>
    </citation>
    <scope>NUCLEOTIDE SEQUENCE [LARGE SCALE GENOMIC DNA]</scope>
    <source>
        <strain evidence="2 3">JCM 1417</strain>
    </source>
</reference>
<protein>
    <submittedName>
        <fullName evidence="2">Arsenate reductase family protein</fullName>
    </submittedName>
</protein>
<dbReference type="InterPro" id="IPR006660">
    <property type="entry name" value="Arsenate_reductase-like"/>
</dbReference>
<sequence>MSILFIQYPKCTTCIKAKKFLVENNIDFEDRHIVENNPTKEELALWLEQSGLEIKKFFNTSGKLYKEMNLKDRIKDMSKEEAIELLATNGMLVKRPILIDGDKVLVGFKEDNYREFIKF</sequence>